<dbReference type="Proteomes" id="UP000190648">
    <property type="component" value="Unassembled WGS sequence"/>
</dbReference>
<gene>
    <name evidence="1" type="ORF">AV530_009363</name>
</gene>
<proteinExistence type="predicted"/>
<dbReference type="EMBL" id="LSYS01007300">
    <property type="protein sequence ID" value="OPJ72046.1"/>
    <property type="molecule type" value="Genomic_DNA"/>
</dbReference>
<name>A0A1V4JIP0_PATFA</name>
<accession>A0A1V4JIP0</accession>
<evidence type="ECO:0000313" key="2">
    <source>
        <dbReference type="Proteomes" id="UP000190648"/>
    </source>
</evidence>
<sequence length="66" mass="6971">MHQADLWPGYSGAAAAVRHCVETVCLSSRKGLFVCFLSKSARECVTNNPLFPNSSALLGVGAGCRD</sequence>
<keyword evidence="2" id="KW-1185">Reference proteome</keyword>
<evidence type="ECO:0000313" key="1">
    <source>
        <dbReference type="EMBL" id="OPJ72046.1"/>
    </source>
</evidence>
<dbReference type="AlphaFoldDB" id="A0A1V4JIP0"/>
<reference evidence="1 2" key="1">
    <citation type="submission" date="2016-02" db="EMBL/GenBank/DDBJ databases">
        <title>Band-tailed pigeon sequencing and assembly.</title>
        <authorList>
            <person name="Soares A.E."/>
            <person name="Novak B.J."/>
            <person name="Rice E.S."/>
            <person name="O'Connell B."/>
            <person name="Chang D."/>
            <person name="Weber S."/>
            <person name="Shapiro B."/>
        </authorList>
    </citation>
    <scope>NUCLEOTIDE SEQUENCE [LARGE SCALE GENOMIC DNA]</scope>
    <source>
        <strain evidence="1">BTP2013</strain>
        <tissue evidence="1">Blood</tissue>
    </source>
</reference>
<organism evidence="1 2">
    <name type="scientific">Patagioenas fasciata monilis</name>
    <dbReference type="NCBI Taxonomy" id="372326"/>
    <lineage>
        <taxon>Eukaryota</taxon>
        <taxon>Metazoa</taxon>
        <taxon>Chordata</taxon>
        <taxon>Craniata</taxon>
        <taxon>Vertebrata</taxon>
        <taxon>Euteleostomi</taxon>
        <taxon>Archelosauria</taxon>
        <taxon>Archosauria</taxon>
        <taxon>Dinosauria</taxon>
        <taxon>Saurischia</taxon>
        <taxon>Theropoda</taxon>
        <taxon>Coelurosauria</taxon>
        <taxon>Aves</taxon>
        <taxon>Neognathae</taxon>
        <taxon>Neoaves</taxon>
        <taxon>Columbimorphae</taxon>
        <taxon>Columbiformes</taxon>
        <taxon>Columbidae</taxon>
        <taxon>Patagioenas</taxon>
    </lineage>
</organism>
<protein>
    <submittedName>
        <fullName evidence="1">Uncharacterized protein</fullName>
    </submittedName>
</protein>
<comment type="caution">
    <text evidence="1">The sequence shown here is derived from an EMBL/GenBank/DDBJ whole genome shotgun (WGS) entry which is preliminary data.</text>
</comment>